<evidence type="ECO:0000313" key="14">
    <source>
        <dbReference type="EMBL" id="CAF1014454.1"/>
    </source>
</evidence>
<protein>
    <recommendedName>
        <fullName evidence="3">Abasic site processing protein HMCES</fullName>
    </recommendedName>
    <alternativeName>
        <fullName evidence="10">Embryonic stem cell-specific 5-hydroxymethylcytosine-binding protein</fullName>
    </alternativeName>
    <alternativeName>
        <fullName evidence="11">Peptidase HMCES</fullName>
    </alternativeName>
    <alternativeName>
        <fullName evidence="12">SRAP domain-containing protein 1</fullName>
    </alternativeName>
</protein>
<evidence type="ECO:0000313" key="15">
    <source>
        <dbReference type="Proteomes" id="UP000663828"/>
    </source>
</evidence>
<evidence type="ECO:0000256" key="5">
    <source>
        <dbReference type="ARBA" id="ARBA00022763"/>
    </source>
</evidence>
<dbReference type="AlphaFoldDB" id="A0A814HUW6"/>
<keyword evidence="5" id="KW-0227">DNA damage</keyword>
<evidence type="ECO:0000256" key="8">
    <source>
        <dbReference type="ARBA" id="ARBA00023125"/>
    </source>
</evidence>
<gene>
    <name evidence="14" type="ORF">XAT740_LOCUS13896</name>
</gene>
<evidence type="ECO:0000256" key="9">
    <source>
        <dbReference type="ARBA" id="ARBA00023239"/>
    </source>
</evidence>
<feature type="region of interest" description="Disordered" evidence="13">
    <location>
        <begin position="373"/>
        <end position="393"/>
    </location>
</feature>
<keyword evidence="15" id="KW-1185">Reference proteome</keyword>
<dbReference type="Pfam" id="PF02586">
    <property type="entry name" value="SRAP"/>
    <property type="match status" value="1"/>
</dbReference>
<dbReference type="GO" id="GO:0003697">
    <property type="term" value="F:single-stranded DNA binding"/>
    <property type="evidence" value="ECO:0007669"/>
    <property type="project" value="InterPro"/>
</dbReference>
<comment type="similarity">
    <text evidence="2">Belongs to the SOS response-associated peptidase family.</text>
</comment>
<dbReference type="GO" id="GO:0016829">
    <property type="term" value="F:lyase activity"/>
    <property type="evidence" value="ECO:0007669"/>
    <property type="project" value="UniProtKB-KW"/>
</dbReference>
<keyword evidence="7" id="KW-0190">Covalent protein-DNA linkage</keyword>
<dbReference type="GO" id="GO:0106300">
    <property type="term" value="P:protein-DNA covalent cross-linking repair"/>
    <property type="evidence" value="ECO:0007669"/>
    <property type="project" value="InterPro"/>
</dbReference>
<dbReference type="SUPFAM" id="SSF143081">
    <property type="entry name" value="BB1717-like"/>
    <property type="match status" value="1"/>
</dbReference>
<feature type="region of interest" description="Disordered" evidence="13">
    <location>
        <begin position="414"/>
        <end position="452"/>
    </location>
</feature>
<dbReference type="PANTHER" id="PTHR13604:SF0">
    <property type="entry name" value="ABASIC SITE PROCESSING PROTEIN HMCES"/>
    <property type="match status" value="1"/>
</dbReference>
<dbReference type="InterPro" id="IPR003738">
    <property type="entry name" value="SRAP"/>
</dbReference>
<evidence type="ECO:0000256" key="1">
    <source>
        <dbReference type="ARBA" id="ARBA00005361"/>
    </source>
</evidence>
<dbReference type="Proteomes" id="UP000663828">
    <property type="component" value="Unassembled WGS sequence"/>
</dbReference>
<keyword evidence="4" id="KW-0645">Protease</keyword>
<keyword evidence="9" id="KW-0456">Lyase</keyword>
<evidence type="ECO:0000256" key="3">
    <source>
        <dbReference type="ARBA" id="ARBA00015888"/>
    </source>
</evidence>
<comment type="similarity">
    <text evidence="1">Belongs to the dynein light chain Tctex-type family.</text>
</comment>
<dbReference type="GO" id="GO:0008233">
    <property type="term" value="F:peptidase activity"/>
    <property type="evidence" value="ECO:0007669"/>
    <property type="project" value="UniProtKB-KW"/>
</dbReference>
<keyword evidence="6" id="KW-0378">Hydrolase</keyword>
<dbReference type="Gene3D" id="3.90.1680.10">
    <property type="entry name" value="SOS response associated peptidase-like"/>
    <property type="match status" value="1"/>
</dbReference>
<accession>A0A814HUW6</accession>
<dbReference type="InterPro" id="IPR036590">
    <property type="entry name" value="SRAP-like"/>
</dbReference>
<evidence type="ECO:0000256" key="10">
    <source>
        <dbReference type="ARBA" id="ARBA00030390"/>
    </source>
</evidence>
<evidence type="ECO:0000256" key="6">
    <source>
        <dbReference type="ARBA" id="ARBA00022801"/>
    </source>
</evidence>
<evidence type="ECO:0000256" key="13">
    <source>
        <dbReference type="SAM" id="MobiDB-lite"/>
    </source>
</evidence>
<dbReference type="PANTHER" id="PTHR13604">
    <property type="entry name" value="DC12-RELATED"/>
    <property type="match status" value="1"/>
</dbReference>
<sequence>MNGESFDSCVVLSRDPTLITRSVEMMKENESMFDVEEVSRIVRDTIEENIGNKPYDHNQVNRWSAAIVDHTLTGLGKIDRPFKYIVHAVLMQKNGIGVHTASSCLWDSTKDGSCTKKIRNMCGRFACGLAPDIVRRLSTYMHSQTNESTVPPFIDLMSSTRSFRPSWNISPTSTCLCLISAKHLDEEEDSSTRVLCSMRWSLVPHYYKGDLTDLKLVLNNCRSETIDEKPIFKRPLRNGYRCVVLAEGFFEWKKNVSKVPYFIYQSEPFLKERNYPNINLDKIQPHTDEKPRLLAMAGLFDVNENLDSDPLYSCTICTVDASESMRVVHSRMPVILSSQEEIDEWLDFGRYKTEEVLPLLLPHDDIHMYRVTPSVGSTKTNNKNNIRPIDIDKENNQNTLDSFVIKKAPRKYFENRVLKDETNSNLSRKRSPDSTDENSSQETKRSSKRLKQ</sequence>
<dbReference type="Gene3D" id="3.30.1140.40">
    <property type="entry name" value="Tctex-1"/>
    <property type="match status" value="1"/>
</dbReference>
<dbReference type="CDD" id="cd21455">
    <property type="entry name" value="DLC-like_DYNLT1_DYNLT3"/>
    <property type="match status" value="1"/>
</dbReference>
<dbReference type="GO" id="GO:0006508">
    <property type="term" value="P:proteolysis"/>
    <property type="evidence" value="ECO:0007669"/>
    <property type="project" value="UniProtKB-KW"/>
</dbReference>
<keyword evidence="8" id="KW-0238">DNA-binding</keyword>
<name>A0A814HUW6_ADIRI</name>
<dbReference type="EMBL" id="CAJNOR010000819">
    <property type="protein sequence ID" value="CAF1014454.1"/>
    <property type="molecule type" value="Genomic_DNA"/>
</dbReference>
<dbReference type="InterPro" id="IPR005334">
    <property type="entry name" value="Tctex-1-like"/>
</dbReference>
<evidence type="ECO:0000256" key="11">
    <source>
        <dbReference type="ARBA" id="ARBA00030898"/>
    </source>
</evidence>
<comment type="caution">
    <text evidence="14">The sequence shown here is derived from an EMBL/GenBank/DDBJ whole genome shotgun (WGS) entry which is preliminary data.</text>
</comment>
<dbReference type="InterPro" id="IPR038586">
    <property type="entry name" value="Tctex-1-like_sf"/>
</dbReference>
<evidence type="ECO:0000256" key="12">
    <source>
        <dbReference type="ARBA" id="ARBA00031130"/>
    </source>
</evidence>
<evidence type="ECO:0000256" key="7">
    <source>
        <dbReference type="ARBA" id="ARBA00023124"/>
    </source>
</evidence>
<evidence type="ECO:0000256" key="2">
    <source>
        <dbReference type="ARBA" id="ARBA00008136"/>
    </source>
</evidence>
<feature type="compositionally biased region" description="Polar residues" evidence="13">
    <location>
        <begin position="374"/>
        <end position="385"/>
    </location>
</feature>
<reference evidence="14" key="1">
    <citation type="submission" date="2021-02" db="EMBL/GenBank/DDBJ databases">
        <authorList>
            <person name="Nowell W R."/>
        </authorList>
    </citation>
    <scope>NUCLEOTIDE SEQUENCE</scope>
</reference>
<dbReference type="Pfam" id="PF03645">
    <property type="entry name" value="Tctex-1"/>
    <property type="match status" value="1"/>
</dbReference>
<proteinExistence type="inferred from homology"/>
<organism evidence="14 15">
    <name type="scientific">Adineta ricciae</name>
    <name type="common">Rotifer</name>
    <dbReference type="NCBI Taxonomy" id="249248"/>
    <lineage>
        <taxon>Eukaryota</taxon>
        <taxon>Metazoa</taxon>
        <taxon>Spiralia</taxon>
        <taxon>Gnathifera</taxon>
        <taxon>Rotifera</taxon>
        <taxon>Eurotatoria</taxon>
        <taxon>Bdelloidea</taxon>
        <taxon>Adinetida</taxon>
        <taxon>Adinetidae</taxon>
        <taxon>Adineta</taxon>
    </lineage>
</organism>
<evidence type="ECO:0000256" key="4">
    <source>
        <dbReference type="ARBA" id="ARBA00022670"/>
    </source>
</evidence>